<feature type="non-terminal residue" evidence="3">
    <location>
        <position position="345"/>
    </location>
</feature>
<organism evidence="3 4">
    <name type="scientific">Exocentrus adspersus</name>
    <dbReference type="NCBI Taxonomy" id="1586481"/>
    <lineage>
        <taxon>Eukaryota</taxon>
        <taxon>Metazoa</taxon>
        <taxon>Ecdysozoa</taxon>
        <taxon>Arthropoda</taxon>
        <taxon>Hexapoda</taxon>
        <taxon>Insecta</taxon>
        <taxon>Pterygota</taxon>
        <taxon>Neoptera</taxon>
        <taxon>Endopterygota</taxon>
        <taxon>Coleoptera</taxon>
        <taxon>Polyphaga</taxon>
        <taxon>Cucujiformia</taxon>
        <taxon>Chrysomeloidea</taxon>
        <taxon>Cerambycidae</taxon>
        <taxon>Lamiinae</taxon>
        <taxon>Acanthocinini</taxon>
        <taxon>Exocentrus</taxon>
    </lineage>
</organism>
<dbReference type="Proteomes" id="UP001159042">
    <property type="component" value="Unassembled WGS sequence"/>
</dbReference>
<evidence type="ECO:0000313" key="4">
    <source>
        <dbReference type="Proteomes" id="UP001159042"/>
    </source>
</evidence>
<dbReference type="AlphaFoldDB" id="A0AAV8VKW7"/>
<accession>A0AAV8VKW7</accession>
<dbReference type="PANTHER" id="PTHR33327">
    <property type="entry name" value="ENDONUCLEASE"/>
    <property type="match status" value="1"/>
</dbReference>
<name>A0AAV8VKW7_9CUCU</name>
<evidence type="ECO:0000256" key="1">
    <source>
        <dbReference type="SAM" id="MobiDB-lite"/>
    </source>
</evidence>
<protein>
    <recommendedName>
        <fullName evidence="2">DUF7041 domain-containing protein</fullName>
    </recommendedName>
</protein>
<feature type="region of interest" description="Disordered" evidence="1">
    <location>
        <begin position="232"/>
        <end position="261"/>
    </location>
</feature>
<sequence>MTTTTSSSTTSSVPITSTPTSLTSTATVTTSQHKFLDRVALRIPPFWPEDPELWFAQIESQFTIAGIVTDETRYGYVAGNLEAKYAMEVRDILTNPPASNKYDFLKVNLIKRLSESQEHKTRRLLEREELGDRKPSQFLRHLQLLAGPLVTENLLRSIWMGRLPPSMQAILATQNTSPLSTVADLADAVFEATSPSVSAVSTATPSPPTDIVRELTAAIANMTATLREEISAIANEQPRRREVNDRQRSRSRSRSQGHSCRCPTNPDLCWYHDRFGNQARKCIKPCKFATGRYVREEMPQVRVIKDTSVYHALLSKFPEITRPSGAPTKTKHSTCHYIRTTPGPP</sequence>
<dbReference type="PANTHER" id="PTHR33327:SF3">
    <property type="entry name" value="RNA-DIRECTED DNA POLYMERASE"/>
    <property type="match status" value="1"/>
</dbReference>
<evidence type="ECO:0000313" key="3">
    <source>
        <dbReference type="EMBL" id="KAJ8914441.1"/>
    </source>
</evidence>
<dbReference type="Pfam" id="PF23055">
    <property type="entry name" value="DUF7041"/>
    <property type="match status" value="1"/>
</dbReference>
<gene>
    <name evidence="3" type="ORF">NQ315_017537</name>
</gene>
<keyword evidence="4" id="KW-1185">Reference proteome</keyword>
<dbReference type="InterPro" id="IPR055469">
    <property type="entry name" value="DUF7041"/>
</dbReference>
<feature type="region of interest" description="Disordered" evidence="1">
    <location>
        <begin position="1"/>
        <end position="24"/>
    </location>
</feature>
<feature type="region of interest" description="Disordered" evidence="1">
    <location>
        <begin position="321"/>
        <end position="345"/>
    </location>
</feature>
<evidence type="ECO:0000259" key="2">
    <source>
        <dbReference type="Pfam" id="PF23055"/>
    </source>
</evidence>
<feature type="compositionally biased region" description="Basic and acidic residues" evidence="1">
    <location>
        <begin position="237"/>
        <end position="248"/>
    </location>
</feature>
<dbReference type="EMBL" id="JANEYG010000072">
    <property type="protein sequence ID" value="KAJ8914441.1"/>
    <property type="molecule type" value="Genomic_DNA"/>
</dbReference>
<comment type="caution">
    <text evidence="3">The sequence shown here is derived from an EMBL/GenBank/DDBJ whole genome shotgun (WGS) entry which is preliminary data.</text>
</comment>
<feature type="domain" description="DUF7041" evidence="2">
    <location>
        <begin position="43"/>
        <end position="126"/>
    </location>
</feature>
<proteinExistence type="predicted"/>
<reference evidence="3 4" key="1">
    <citation type="journal article" date="2023" name="Insect Mol. Biol.">
        <title>Genome sequencing provides insights into the evolution of gene families encoding plant cell wall-degrading enzymes in longhorned beetles.</title>
        <authorList>
            <person name="Shin N.R."/>
            <person name="Okamura Y."/>
            <person name="Kirsch R."/>
            <person name="Pauchet Y."/>
        </authorList>
    </citation>
    <scope>NUCLEOTIDE SEQUENCE [LARGE SCALE GENOMIC DNA]</scope>
    <source>
        <strain evidence="3">EAD_L_NR</strain>
    </source>
</reference>